<keyword evidence="3" id="KW-1185">Reference proteome</keyword>
<dbReference type="EMBL" id="MU150229">
    <property type="protein sequence ID" value="KAF9470012.1"/>
    <property type="molecule type" value="Genomic_DNA"/>
</dbReference>
<dbReference type="OrthoDB" id="3231188at2759"/>
<reference evidence="2" key="1">
    <citation type="submission" date="2020-11" db="EMBL/GenBank/DDBJ databases">
        <authorList>
            <consortium name="DOE Joint Genome Institute"/>
            <person name="Ahrendt S."/>
            <person name="Riley R."/>
            <person name="Andreopoulos W."/>
            <person name="Labutti K."/>
            <person name="Pangilinan J."/>
            <person name="Ruiz-Duenas F.J."/>
            <person name="Barrasa J.M."/>
            <person name="Sanchez-Garcia M."/>
            <person name="Camarero S."/>
            <person name="Miyauchi S."/>
            <person name="Serrano A."/>
            <person name="Linde D."/>
            <person name="Babiker R."/>
            <person name="Drula E."/>
            <person name="Ayuso-Fernandez I."/>
            <person name="Pacheco R."/>
            <person name="Padilla G."/>
            <person name="Ferreira P."/>
            <person name="Barriuso J."/>
            <person name="Kellner H."/>
            <person name="Castanera R."/>
            <person name="Alfaro M."/>
            <person name="Ramirez L."/>
            <person name="Pisabarro A.G."/>
            <person name="Kuo A."/>
            <person name="Tritt A."/>
            <person name="Lipzen A."/>
            <person name="He G."/>
            <person name="Yan M."/>
            <person name="Ng V."/>
            <person name="Cullen D."/>
            <person name="Martin F."/>
            <person name="Rosso M.-N."/>
            <person name="Henrissat B."/>
            <person name="Hibbett D."/>
            <person name="Martinez A.T."/>
            <person name="Grigoriev I.V."/>
        </authorList>
    </citation>
    <scope>NUCLEOTIDE SEQUENCE</scope>
    <source>
        <strain evidence="2">CBS 247.69</strain>
    </source>
</reference>
<feature type="compositionally biased region" description="Polar residues" evidence="1">
    <location>
        <begin position="380"/>
        <end position="400"/>
    </location>
</feature>
<feature type="region of interest" description="Disordered" evidence="1">
    <location>
        <begin position="437"/>
        <end position="464"/>
    </location>
</feature>
<name>A0A9P5YHI1_9AGAR</name>
<feature type="region of interest" description="Disordered" evidence="1">
    <location>
        <begin position="542"/>
        <end position="586"/>
    </location>
</feature>
<evidence type="ECO:0000313" key="2">
    <source>
        <dbReference type="EMBL" id="KAF9470012.1"/>
    </source>
</evidence>
<evidence type="ECO:0000256" key="1">
    <source>
        <dbReference type="SAM" id="MobiDB-lite"/>
    </source>
</evidence>
<sequence>MSRNEQQSASSFDDRSNVGGDFDTEFPSSVVPTLCCGAPLAMYQEALKDAQIRYSNLRAAYQHSKKSKATVTTFDEDVQTYAKKFTALYELFVPTTDGFFSQDQPADDILSVNRYDTAASQALAILAEIYSVFPQHLHDFIHGHSQFNDMFQLNAKNMRSMLVERVRDVISGLLGLPAEYFKASYDRSKVPELQALLKFDINSSSVSKFAPILYPIQYRKKRNDTKLFLAPELPLLLKAILFGKASLSRQGSYPKRRTLGVQWGVTQHELPFGGMATVAVLAIFLVSPDMEFGPKGARSGIDYQKFFNAYKKLFFDGSRSGSLQIQQAIAHFDRTIFIGATPTAVSNDDSGAESEIELGLEDMTFDDSDQMGDTDVPISRFSSASGNIPSTDHRPISTSDPIPIVGNKALSAPTSNCFGSSYPSILSQQQFVATMASTKAPPSVSDSESELSSNSRDSSMYDRDTSASASAIGAKEGVHLSVYKGADISVIPQTHIPPPPVPTTTKPISQVKQLVQPGAHSGTHPAPMFAGNLMKDIAPQAVPAPKEKRVGRARLTKNKTSGETGDHGLPILEPRRTGRVPPKKHT</sequence>
<feature type="compositionally biased region" description="Polar residues" evidence="1">
    <location>
        <begin position="1"/>
        <end position="11"/>
    </location>
</feature>
<dbReference type="AlphaFoldDB" id="A0A9P5YHI1"/>
<feature type="region of interest" description="Disordered" evidence="1">
    <location>
        <begin position="1"/>
        <end position="20"/>
    </location>
</feature>
<proteinExistence type="predicted"/>
<feature type="compositionally biased region" description="Basic residues" evidence="1">
    <location>
        <begin position="577"/>
        <end position="586"/>
    </location>
</feature>
<dbReference type="Proteomes" id="UP000807353">
    <property type="component" value="Unassembled WGS sequence"/>
</dbReference>
<gene>
    <name evidence="2" type="ORF">BDZ94DRAFT_1303642</name>
</gene>
<feature type="region of interest" description="Disordered" evidence="1">
    <location>
        <begin position="368"/>
        <end position="401"/>
    </location>
</feature>
<accession>A0A9P5YHI1</accession>
<comment type="caution">
    <text evidence="2">The sequence shown here is derived from an EMBL/GenBank/DDBJ whole genome shotgun (WGS) entry which is preliminary data.</text>
</comment>
<feature type="compositionally biased region" description="Low complexity" evidence="1">
    <location>
        <begin position="443"/>
        <end position="458"/>
    </location>
</feature>
<organism evidence="2 3">
    <name type="scientific">Collybia nuda</name>
    <dbReference type="NCBI Taxonomy" id="64659"/>
    <lineage>
        <taxon>Eukaryota</taxon>
        <taxon>Fungi</taxon>
        <taxon>Dikarya</taxon>
        <taxon>Basidiomycota</taxon>
        <taxon>Agaricomycotina</taxon>
        <taxon>Agaricomycetes</taxon>
        <taxon>Agaricomycetidae</taxon>
        <taxon>Agaricales</taxon>
        <taxon>Tricholomatineae</taxon>
        <taxon>Clitocybaceae</taxon>
        <taxon>Collybia</taxon>
    </lineage>
</organism>
<protein>
    <submittedName>
        <fullName evidence="2">Uncharacterized protein</fullName>
    </submittedName>
</protein>
<evidence type="ECO:0000313" key="3">
    <source>
        <dbReference type="Proteomes" id="UP000807353"/>
    </source>
</evidence>